<accession>A0A645H9I9</accession>
<gene>
    <name evidence="2" type="ORF">SDC9_182263</name>
</gene>
<dbReference type="AlphaFoldDB" id="A0A645H9I9"/>
<feature type="region of interest" description="Disordered" evidence="1">
    <location>
        <begin position="1"/>
        <end position="21"/>
    </location>
</feature>
<evidence type="ECO:0000313" key="2">
    <source>
        <dbReference type="EMBL" id="MPN34769.1"/>
    </source>
</evidence>
<organism evidence="2">
    <name type="scientific">bioreactor metagenome</name>
    <dbReference type="NCBI Taxonomy" id="1076179"/>
    <lineage>
        <taxon>unclassified sequences</taxon>
        <taxon>metagenomes</taxon>
        <taxon>ecological metagenomes</taxon>
    </lineage>
</organism>
<evidence type="ECO:0000256" key="1">
    <source>
        <dbReference type="SAM" id="MobiDB-lite"/>
    </source>
</evidence>
<proteinExistence type="predicted"/>
<name>A0A645H9I9_9ZZZZ</name>
<sequence>MELARRPVAGGEHLERPADQPRPFVVDLDGAYLPPEVVAHADIAVADGCLRHRAALRGLLRQTFDDLGGEIA</sequence>
<dbReference type="EMBL" id="VSSQ01087983">
    <property type="protein sequence ID" value="MPN34769.1"/>
    <property type="molecule type" value="Genomic_DNA"/>
</dbReference>
<reference evidence="2" key="1">
    <citation type="submission" date="2019-08" db="EMBL/GenBank/DDBJ databases">
        <authorList>
            <person name="Kucharzyk K."/>
            <person name="Murdoch R.W."/>
            <person name="Higgins S."/>
            <person name="Loffler F."/>
        </authorList>
    </citation>
    <scope>NUCLEOTIDE SEQUENCE</scope>
</reference>
<comment type="caution">
    <text evidence="2">The sequence shown here is derived from an EMBL/GenBank/DDBJ whole genome shotgun (WGS) entry which is preliminary data.</text>
</comment>
<protein>
    <submittedName>
        <fullName evidence="2">Uncharacterized protein</fullName>
    </submittedName>
</protein>